<dbReference type="PATRIC" id="fig|1618546.3.peg.101"/>
<keyword evidence="3" id="KW-0808">Transferase</keyword>
<dbReference type="Pfam" id="PF01702">
    <property type="entry name" value="TGT"/>
    <property type="match status" value="1"/>
</dbReference>
<dbReference type="PANTHER" id="PTHR46499:SF1">
    <property type="entry name" value="QUEUINE TRNA-RIBOSYLTRANSFERASE"/>
    <property type="match status" value="1"/>
</dbReference>
<dbReference type="EMBL" id="LBTR01000004">
    <property type="protein sequence ID" value="KKQ46194.1"/>
    <property type="molecule type" value="Genomic_DNA"/>
</dbReference>
<dbReference type="PANTHER" id="PTHR46499">
    <property type="entry name" value="QUEUINE TRNA-RIBOSYLTRANSFERASE"/>
    <property type="match status" value="1"/>
</dbReference>
<gene>
    <name evidence="3" type="ORF">US62_C0004G0007</name>
</gene>
<dbReference type="GO" id="GO:0008616">
    <property type="term" value="P:tRNA queuosine(34) biosynthetic process"/>
    <property type="evidence" value="ECO:0007669"/>
    <property type="project" value="TreeGrafter"/>
</dbReference>
<evidence type="ECO:0000313" key="3">
    <source>
        <dbReference type="EMBL" id="KKQ46194.1"/>
    </source>
</evidence>
<proteinExistence type="predicted"/>
<protein>
    <submittedName>
        <fullName evidence="3">Queuine tRNA-ribosyltransferase</fullName>
    </submittedName>
</protein>
<dbReference type="GO" id="GO:0005829">
    <property type="term" value="C:cytosol"/>
    <property type="evidence" value="ECO:0007669"/>
    <property type="project" value="TreeGrafter"/>
</dbReference>
<feature type="domain" description="tRNA-guanine(15) transglycosylase-like" evidence="2">
    <location>
        <begin position="11"/>
        <end position="367"/>
    </location>
</feature>
<sequence>MLRTIKPKFFKYKNGKLPLPVFFPDATRAVIRSLDTSDLEATKTNGILVNTFHLWKDMNKNILSKAGGIGPFMDFDGAIISDSGGFQVGSMIKKNPGVGYVDDEGAHFKIDGKKGYLTLTPEDSVRFQMELGSDMVVVLDDFDAPGAAEDENMESVKRTILWAEKSKKEFENICVKKKLTKKNRPYILGVIQGGRYKRLRKYCIDALVDLGFDGFGYGGEEKIKGMVNHDISKFVADNTPGGLLLYALGVGKPEDIVALSKLGYTIFDCVLPTRDARHKRMYVYNADSIEEINIKSPDFYSFYTPDKTKYLDDLSPVSKACDCVTCTRYSRGYLAHLFKIGDFTAGRLATIHNLRFYSILMEKIREQNRSRK</sequence>
<dbReference type="Gene3D" id="3.20.20.105">
    <property type="entry name" value="Queuine tRNA-ribosyltransferase-like"/>
    <property type="match status" value="1"/>
</dbReference>
<dbReference type="SUPFAM" id="SSF51713">
    <property type="entry name" value="tRNA-guanine transglycosylase"/>
    <property type="match status" value="1"/>
</dbReference>
<dbReference type="AlphaFoldDB" id="A0A0G0KAQ1"/>
<reference evidence="3 4" key="1">
    <citation type="journal article" date="2015" name="Nature">
        <title>rRNA introns, odd ribosomes, and small enigmatic genomes across a large radiation of phyla.</title>
        <authorList>
            <person name="Brown C.T."/>
            <person name="Hug L.A."/>
            <person name="Thomas B.C."/>
            <person name="Sharon I."/>
            <person name="Castelle C.J."/>
            <person name="Singh A."/>
            <person name="Wilkins M.J."/>
            <person name="Williams K.H."/>
            <person name="Banfield J.F."/>
        </authorList>
    </citation>
    <scope>NUCLEOTIDE SEQUENCE [LARGE SCALE GENOMIC DNA]</scope>
</reference>
<accession>A0A0G0KAQ1</accession>
<organism evidence="3 4">
    <name type="scientific">Candidatus Woesebacteria bacterium GW2011_GWA1_37_8</name>
    <dbReference type="NCBI Taxonomy" id="1618546"/>
    <lineage>
        <taxon>Bacteria</taxon>
        <taxon>Candidatus Woeseibacteriota</taxon>
    </lineage>
</organism>
<evidence type="ECO:0000313" key="4">
    <source>
        <dbReference type="Proteomes" id="UP000034603"/>
    </source>
</evidence>
<comment type="caution">
    <text evidence="3">The sequence shown here is derived from an EMBL/GenBank/DDBJ whole genome shotgun (WGS) entry which is preliminary data.</text>
</comment>
<name>A0A0G0KAQ1_9BACT</name>
<dbReference type="InterPro" id="IPR036511">
    <property type="entry name" value="TGT-like_sf"/>
</dbReference>
<dbReference type="Proteomes" id="UP000034603">
    <property type="component" value="Unassembled WGS sequence"/>
</dbReference>
<dbReference type="InterPro" id="IPR002616">
    <property type="entry name" value="tRNA_ribo_trans-like"/>
</dbReference>
<dbReference type="NCBIfam" id="TIGR00449">
    <property type="entry name" value="tgt_general"/>
    <property type="match status" value="1"/>
</dbReference>
<keyword evidence="1" id="KW-0819">tRNA processing</keyword>
<evidence type="ECO:0000256" key="1">
    <source>
        <dbReference type="ARBA" id="ARBA00022694"/>
    </source>
</evidence>
<dbReference type="GO" id="GO:0016740">
    <property type="term" value="F:transferase activity"/>
    <property type="evidence" value="ECO:0007669"/>
    <property type="project" value="UniProtKB-KW"/>
</dbReference>
<evidence type="ECO:0000259" key="2">
    <source>
        <dbReference type="Pfam" id="PF01702"/>
    </source>
</evidence>
<dbReference type="InterPro" id="IPR050076">
    <property type="entry name" value="ArchSynthase1/Queuine_TRR"/>
</dbReference>